<dbReference type="KEGG" id="rir:BN877_I2540"/>
<evidence type="ECO:0000313" key="2">
    <source>
        <dbReference type="Proteomes" id="UP000016944"/>
    </source>
</evidence>
<accession>U4PWM2</accession>
<name>U4PWM2_9HYPH</name>
<evidence type="ECO:0000313" key="1">
    <source>
        <dbReference type="EMBL" id="CDI09428.1"/>
    </source>
</evidence>
<dbReference type="Proteomes" id="UP000016944">
    <property type="component" value="Chromosome I"/>
</dbReference>
<dbReference type="EMBL" id="HG518322">
    <property type="protein sequence ID" value="CDI09428.1"/>
    <property type="molecule type" value="Genomic_DNA"/>
</dbReference>
<dbReference type="AlphaFoldDB" id="U4PWM2"/>
<reference evidence="1 2" key="1">
    <citation type="journal article" date="2013" name="Genome Announc.">
        <title>Complete Genome Sequence of the Sesbania Symbiont and Rice Growth-Promoting Endophyte Rhizobium sp. Strain IRBG74.</title>
        <authorList>
            <person name="Crook M.B."/>
            <person name="Mitra S."/>
            <person name="Ane J.M."/>
            <person name="Sadowsky M.J."/>
            <person name="Gyaneshwar P."/>
        </authorList>
    </citation>
    <scope>NUCLEOTIDE SEQUENCE [LARGE SCALE GENOMIC DNA]</scope>
    <source>
        <strain evidence="1 2">IRBG74</strain>
    </source>
</reference>
<dbReference type="HOGENOM" id="CLU_2452552_0_0_5"/>
<gene>
    <name evidence="1" type="ORF">BN877_I2540</name>
</gene>
<proteinExistence type="predicted"/>
<protein>
    <submittedName>
        <fullName evidence="1">Uncharacterized protein</fullName>
    </submittedName>
</protein>
<organism evidence="1 2">
    <name type="scientific">Agrobacterium pusense</name>
    <dbReference type="NCBI Taxonomy" id="648995"/>
    <lineage>
        <taxon>Bacteria</taxon>
        <taxon>Pseudomonadati</taxon>
        <taxon>Pseudomonadota</taxon>
        <taxon>Alphaproteobacteria</taxon>
        <taxon>Hyphomicrobiales</taxon>
        <taxon>Rhizobiaceae</taxon>
        <taxon>Rhizobium/Agrobacterium group</taxon>
        <taxon>Agrobacterium</taxon>
    </lineage>
</organism>
<sequence>MVGHGACSVLVPVELNRMIKNGTERAMNRIFKPGQVDIWCGWQGTDGRIYAICIPSALIPVLVTGHQSTRVCVAGRFFSAEGPGLVGFL</sequence>